<feature type="active site" description="Proton acceptor" evidence="8">
    <location>
        <position position="35"/>
    </location>
</feature>
<feature type="binding site" evidence="8">
    <location>
        <position position="30"/>
    </location>
    <ligand>
        <name>tRNA</name>
        <dbReference type="ChEBI" id="CHEBI:17843"/>
    </ligand>
</feature>
<evidence type="ECO:0000313" key="13">
    <source>
        <dbReference type="Proteomes" id="UP000287361"/>
    </source>
</evidence>
<comment type="function">
    <text evidence="8">Hydrolyzes ribosome-free peptidyl-tRNAs (with 1 or more amino acids incorporated), which drop off the ribosome during protein synthesis, or as a result of ribosome stalling.</text>
</comment>
<name>A0A401LBK8_9FIRM</name>
<organism evidence="12 13">
    <name type="scientific">Anaerotignum faecicola</name>
    <dbReference type="NCBI Taxonomy" id="2358141"/>
    <lineage>
        <taxon>Bacteria</taxon>
        <taxon>Bacillati</taxon>
        <taxon>Bacillota</taxon>
        <taxon>Clostridia</taxon>
        <taxon>Lachnospirales</taxon>
        <taxon>Anaerotignaceae</taxon>
        <taxon>Anaerotignum</taxon>
    </lineage>
</organism>
<evidence type="ECO:0000256" key="9">
    <source>
        <dbReference type="RuleBase" id="RU000673"/>
    </source>
</evidence>
<dbReference type="InterPro" id="IPR018171">
    <property type="entry name" value="Pept_tRNA_hydro_CS"/>
</dbReference>
<dbReference type="RefSeq" id="WP_124984290.1">
    <property type="nucleotide sequence ID" value="NZ_DAVZTY010000067.1"/>
</dbReference>
<feature type="compositionally biased region" description="Basic and acidic residues" evidence="11">
    <location>
        <begin position="216"/>
        <end position="234"/>
    </location>
</feature>
<sequence>MGLFDRFKNQEARGQEFYCIVGLGNPGREYAETKHNVGFCVIDKLAEKYEIKVEKYKNRALIGDGMIRDKRVLLVKPQTFMNLSGESVREIVNFYKIPQERFVVIFDDTSLPCGSVRIREKGSHGGHNGIRNIIDQMGTDVFNRIKVGIGEKPKGWDLADYVLAKFSPDDLPAMEEGMEKAVKGVELILSRGVAEAANRVNQKPKSMKKQKALQEQAEKAEKETEKTTDGVNKE</sequence>
<dbReference type="PANTHER" id="PTHR17224:SF1">
    <property type="entry name" value="PEPTIDYL-TRNA HYDROLASE"/>
    <property type="match status" value="1"/>
</dbReference>
<dbReference type="Gene3D" id="3.40.50.1470">
    <property type="entry name" value="Peptidyl-tRNA hydrolase"/>
    <property type="match status" value="1"/>
</dbReference>
<dbReference type="PANTHER" id="PTHR17224">
    <property type="entry name" value="PEPTIDYL-TRNA HYDROLASE"/>
    <property type="match status" value="1"/>
</dbReference>
<dbReference type="Proteomes" id="UP000287361">
    <property type="component" value="Unassembled WGS sequence"/>
</dbReference>
<evidence type="ECO:0000256" key="6">
    <source>
        <dbReference type="ARBA" id="ARBA00048707"/>
    </source>
</evidence>
<evidence type="ECO:0000256" key="1">
    <source>
        <dbReference type="ARBA" id="ARBA00013260"/>
    </source>
</evidence>
<protein>
    <recommendedName>
        <fullName evidence="7 8">Peptidyl-tRNA hydrolase</fullName>
        <shortName evidence="8">Pth</shortName>
        <ecNumber evidence="1 8">3.1.1.29</ecNumber>
    </recommendedName>
</protein>
<feature type="binding site" evidence="8">
    <location>
        <position position="128"/>
    </location>
    <ligand>
        <name>tRNA</name>
        <dbReference type="ChEBI" id="CHEBI:17843"/>
    </ligand>
</feature>
<dbReference type="GO" id="GO:0006515">
    <property type="term" value="P:protein quality control for misfolded or incompletely synthesized proteins"/>
    <property type="evidence" value="ECO:0007669"/>
    <property type="project" value="UniProtKB-UniRule"/>
</dbReference>
<dbReference type="PROSITE" id="PS01196">
    <property type="entry name" value="PEPT_TRNA_HYDROL_2"/>
    <property type="match status" value="1"/>
</dbReference>
<dbReference type="NCBIfam" id="TIGR00447">
    <property type="entry name" value="pth"/>
    <property type="match status" value="1"/>
</dbReference>
<proteinExistence type="inferred from homology"/>
<comment type="subunit">
    <text evidence="8">Monomer.</text>
</comment>
<dbReference type="InterPro" id="IPR001328">
    <property type="entry name" value="Pept_tRNA_hydro"/>
</dbReference>
<keyword evidence="3 8" id="KW-0378">Hydrolase</keyword>
<dbReference type="AlphaFoldDB" id="A0A401LBK8"/>
<dbReference type="GO" id="GO:0072344">
    <property type="term" value="P:rescue of stalled ribosome"/>
    <property type="evidence" value="ECO:0007669"/>
    <property type="project" value="UniProtKB-UniRule"/>
</dbReference>
<comment type="similarity">
    <text evidence="5 8 10">Belongs to the PTH family.</text>
</comment>
<dbReference type="Pfam" id="PF01195">
    <property type="entry name" value="Pept_tRNA_hydro"/>
    <property type="match status" value="1"/>
</dbReference>
<accession>A0A401LBK8</accession>
<keyword evidence="4 8" id="KW-0694">RNA-binding</keyword>
<comment type="caution">
    <text evidence="12">The sequence shown here is derived from an EMBL/GenBank/DDBJ whole genome shotgun (WGS) entry which is preliminary data.</text>
</comment>
<dbReference type="EMBL" id="BHVZ01000001">
    <property type="protein sequence ID" value="GCB28936.1"/>
    <property type="molecule type" value="Genomic_DNA"/>
</dbReference>
<feature type="site" description="Stabilizes the basic form of H active site to accept a proton" evidence="8">
    <location>
        <position position="107"/>
    </location>
</feature>
<evidence type="ECO:0000256" key="7">
    <source>
        <dbReference type="ARBA" id="ARBA00050038"/>
    </source>
</evidence>
<evidence type="ECO:0000256" key="4">
    <source>
        <dbReference type="ARBA" id="ARBA00022884"/>
    </source>
</evidence>
<evidence type="ECO:0000256" key="8">
    <source>
        <dbReference type="HAMAP-Rule" id="MF_00083"/>
    </source>
</evidence>
<comment type="catalytic activity">
    <reaction evidence="6 8 9">
        <text>an N-acyl-L-alpha-aminoacyl-tRNA + H2O = an N-acyl-L-amino acid + a tRNA + H(+)</text>
        <dbReference type="Rhea" id="RHEA:54448"/>
        <dbReference type="Rhea" id="RHEA-COMP:10123"/>
        <dbReference type="Rhea" id="RHEA-COMP:13883"/>
        <dbReference type="ChEBI" id="CHEBI:15377"/>
        <dbReference type="ChEBI" id="CHEBI:15378"/>
        <dbReference type="ChEBI" id="CHEBI:59874"/>
        <dbReference type="ChEBI" id="CHEBI:78442"/>
        <dbReference type="ChEBI" id="CHEBI:138191"/>
        <dbReference type="EC" id="3.1.1.29"/>
    </reaction>
</comment>
<comment type="subcellular location">
    <subcellularLocation>
        <location evidence="8">Cytoplasm</location>
    </subcellularLocation>
</comment>
<keyword evidence="2 8" id="KW-0820">tRNA-binding</keyword>
<dbReference type="GO" id="GO:0004045">
    <property type="term" value="F:peptidyl-tRNA hydrolase activity"/>
    <property type="evidence" value="ECO:0007669"/>
    <property type="project" value="UniProtKB-UniRule"/>
</dbReference>
<dbReference type="GeneID" id="86193596"/>
<dbReference type="SUPFAM" id="SSF53178">
    <property type="entry name" value="Peptidyl-tRNA hydrolase-like"/>
    <property type="match status" value="1"/>
</dbReference>
<keyword evidence="8" id="KW-0963">Cytoplasm</keyword>
<dbReference type="PROSITE" id="PS01195">
    <property type="entry name" value="PEPT_TRNA_HYDROL_1"/>
    <property type="match status" value="1"/>
</dbReference>
<dbReference type="InterPro" id="IPR036416">
    <property type="entry name" value="Pept_tRNA_hydro_sf"/>
</dbReference>
<dbReference type="HAMAP" id="MF_00083">
    <property type="entry name" value="Pept_tRNA_hydro_bact"/>
    <property type="match status" value="1"/>
</dbReference>
<dbReference type="OrthoDB" id="9800507at2"/>
<feature type="binding site" evidence="8">
    <location>
        <position position="80"/>
    </location>
    <ligand>
        <name>tRNA</name>
        <dbReference type="ChEBI" id="CHEBI:17843"/>
    </ligand>
</feature>
<dbReference type="GO" id="GO:0000049">
    <property type="term" value="F:tRNA binding"/>
    <property type="evidence" value="ECO:0007669"/>
    <property type="project" value="UniProtKB-UniRule"/>
</dbReference>
<evidence type="ECO:0000256" key="10">
    <source>
        <dbReference type="RuleBase" id="RU004320"/>
    </source>
</evidence>
<evidence type="ECO:0000256" key="2">
    <source>
        <dbReference type="ARBA" id="ARBA00022555"/>
    </source>
</evidence>
<feature type="binding site" evidence="8">
    <location>
        <position position="82"/>
    </location>
    <ligand>
        <name>tRNA</name>
        <dbReference type="ChEBI" id="CHEBI:17843"/>
    </ligand>
</feature>
<dbReference type="EC" id="3.1.1.29" evidence="1 8"/>
<feature type="region of interest" description="Disordered" evidence="11">
    <location>
        <begin position="198"/>
        <end position="234"/>
    </location>
</feature>
<reference evidence="12 13" key="1">
    <citation type="submission" date="2018-10" db="EMBL/GenBank/DDBJ databases">
        <title>Draft Genome Sequence of Anaerotignum sp. KCTC 15736.</title>
        <authorList>
            <person name="Choi S.H."/>
            <person name="Kim J.S."/>
            <person name="Kang S.W."/>
            <person name="Lee J.S."/>
            <person name="Park S.H."/>
        </authorList>
    </citation>
    <scope>NUCLEOTIDE SEQUENCE [LARGE SCALE GENOMIC DNA]</scope>
    <source>
        <strain evidence="12 13">KCTC 15736</strain>
    </source>
</reference>
<dbReference type="GO" id="GO:0005737">
    <property type="term" value="C:cytoplasm"/>
    <property type="evidence" value="ECO:0007669"/>
    <property type="project" value="UniProtKB-SubCell"/>
</dbReference>
<dbReference type="CDD" id="cd00462">
    <property type="entry name" value="PTH"/>
    <property type="match status" value="1"/>
</dbReference>
<gene>
    <name evidence="12" type="primary">spoVC</name>
    <name evidence="8" type="synonym">pth</name>
    <name evidence="12" type="ORF">KGMB03357_05970</name>
</gene>
<evidence type="ECO:0000256" key="11">
    <source>
        <dbReference type="SAM" id="MobiDB-lite"/>
    </source>
</evidence>
<feature type="site" description="Discriminates between blocked and unblocked aminoacyl-tRNA" evidence="8">
    <location>
        <position position="25"/>
    </location>
</feature>
<comment type="function">
    <text evidence="8">Catalyzes the release of premature peptidyl moieties from peptidyl-tRNA molecules trapped in stalled 50S ribosomal subunits, and thus maintains levels of free tRNAs and 50S ribosomes.</text>
</comment>
<evidence type="ECO:0000256" key="3">
    <source>
        <dbReference type="ARBA" id="ARBA00022801"/>
    </source>
</evidence>
<keyword evidence="13" id="KW-1185">Reference proteome</keyword>
<evidence type="ECO:0000256" key="5">
    <source>
        <dbReference type="ARBA" id="ARBA00038063"/>
    </source>
</evidence>
<evidence type="ECO:0000313" key="12">
    <source>
        <dbReference type="EMBL" id="GCB28936.1"/>
    </source>
</evidence>
<dbReference type="FunFam" id="3.40.50.1470:FF:000001">
    <property type="entry name" value="Peptidyl-tRNA hydrolase"/>
    <property type="match status" value="1"/>
</dbReference>